<dbReference type="PANTHER" id="PTHR46211">
    <property type="entry name" value="GLYCEROPHOSPHORYL DIESTER PHOSPHODIESTERASE"/>
    <property type="match status" value="1"/>
</dbReference>
<gene>
    <name evidence="2" type="primary">glpQ</name>
    <name evidence="2" type="ORF">HMPREF0645_1354</name>
</gene>
<reference evidence="2 3" key="1">
    <citation type="submission" date="2009-10" db="EMBL/GenBank/DDBJ databases">
        <authorList>
            <person name="Qin X."/>
            <person name="Bachman B."/>
            <person name="Battles P."/>
            <person name="Bell A."/>
            <person name="Bess C."/>
            <person name="Bickham C."/>
            <person name="Chaboub L."/>
            <person name="Chen D."/>
            <person name="Coyle M."/>
            <person name="Deiros D.R."/>
            <person name="Dinh H."/>
            <person name="Forbes L."/>
            <person name="Fowler G."/>
            <person name="Francisco L."/>
            <person name="Fu Q."/>
            <person name="Gubbala S."/>
            <person name="Hale W."/>
            <person name="Han Y."/>
            <person name="Hemphill L."/>
            <person name="Highlander S.K."/>
            <person name="Hirani K."/>
            <person name="Hogues M."/>
            <person name="Jackson L."/>
            <person name="Jakkamsetti A."/>
            <person name="Javaid M."/>
            <person name="Jiang H."/>
            <person name="Korchina V."/>
            <person name="Kovar C."/>
            <person name="Lara F."/>
            <person name="Lee S."/>
            <person name="Mata R."/>
            <person name="Mathew T."/>
            <person name="Moen C."/>
            <person name="Morales K."/>
            <person name="Munidasa M."/>
            <person name="Nazareth L."/>
            <person name="Ngo R."/>
            <person name="Nguyen L."/>
            <person name="Okwuonu G."/>
            <person name="Ongeri F."/>
            <person name="Patil S."/>
            <person name="Petrosino J."/>
            <person name="Pham C."/>
            <person name="Pham P."/>
            <person name="Pu L.-L."/>
            <person name="Puazo M."/>
            <person name="Raj R."/>
            <person name="Reid J."/>
            <person name="Rouhana J."/>
            <person name="Saada N."/>
            <person name="Shang Y."/>
            <person name="Simmons D."/>
            <person name="Thornton R."/>
            <person name="Warren J."/>
            <person name="Weissenberger G."/>
            <person name="Zhang J."/>
            <person name="Zhang L."/>
            <person name="Zhou C."/>
            <person name="Zhu D."/>
            <person name="Muzny D."/>
            <person name="Worley K."/>
            <person name="Gibbs R."/>
        </authorList>
    </citation>
    <scope>NUCLEOTIDE SEQUENCE [LARGE SCALE GENOMIC DNA]</scope>
    <source>
        <strain evidence="2 3">DSM 17361</strain>
    </source>
</reference>
<dbReference type="InterPro" id="IPR030395">
    <property type="entry name" value="GP_PDE_dom"/>
</dbReference>
<proteinExistence type="predicted"/>
<dbReference type="HOGENOM" id="CLU_580958_0_0_10"/>
<dbReference type="EMBL" id="ACKS01000058">
    <property type="protein sequence ID" value="EFA44200.1"/>
    <property type="molecule type" value="Genomic_DNA"/>
</dbReference>
<protein>
    <submittedName>
        <fullName evidence="2">Glycerophosphodiester phosphodiesterase family protein</fullName>
        <ecNumber evidence="2">3.1.4.46</ecNumber>
    </submittedName>
</protein>
<dbReference type="AlphaFoldDB" id="D1PWL9"/>
<dbReference type="GO" id="GO:0008889">
    <property type="term" value="F:glycerophosphodiester phosphodiesterase activity"/>
    <property type="evidence" value="ECO:0007669"/>
    <property type="project" value="UniProtKB-EC"/>
</dbReference>
<organism evidence="2 3">
    <name type="scientific">Hallella bergensis DSM 17361</name>
    <dbReference type="NCBI Taxonomy" id="585502"/>
    <lineage>
        <taxon>Bacteria</taxon>
        <taxon>Pseudomonadati</taxon>
        <taxon>Bacteroidota</taxon>
        <taxon>Bacteroidia</taxon>
        <taxon>Bacteroidales</taxon>
        <taxon>Prevotellaceae</taxon>
        <taxon>Hallella</taxon>
    </lineage>
</organism>
<dbReference type="Proteomes" id="UP000003160">
    <property type="component" value="Unassembled WGS sequence"/>
</dbReference>
<dbReference type="EC" id="3.1.4.46" evidence="2"/>
<keyword evidence="2" id="KW-0378">Hydrolase</keyword>
<dbReference type="SUPFAM" id="SSF51695">
    <property type="entry name" value="PLC-like phosphodiesterases"/>
    <property type="match status" value="2"/>
</dbReference>
<evidence type="ECO:0000313" key="3">
    <source>
        <dbReference type="Proteomes" id="UP000003160"/>
    </source>
</evidence>
<dbReference type="Pfam" id="PF03009">
    <property type="entry name" value="GDPD"/>
    <property type="match status" value="1"/>
</dbReference>
<dbReference type="Gene3D" id="3.20.20.190">
    <property type="entry name" value="Phosphatidylinositol (PI) phosphodiesterase"/>
    <property type="match status" value="1"/>
</dbReference>
<keyword evidence="3" id="KW-1185">Reference proteome</keyword>
<dbReference type="eggNOG" id="COG0584">
    <property type="taxonomic scope" value="Bacteria"/>
</dbReference>
<feature type="domain" description="GP-PDE" evidence="1">
    <location>
        <begin position="71"/>
        <end position="135"/>
    </location>
</feature>
<name>D1PWL9_9BACT</name>
<evidence type="ECO:0000259" key="1">
    <source>
        <dbReference type="PROSITE" id="PS51704"/>
    </source>
</evidence>
<dbReference type="PANTHER" id="PTHR46211:SF1">
    <property type="entry name" value="GLYCEROPHOSPHODIESTER PHOSPHODIESTERASE, CYTOPLASMIC"/>
    <property type="match status" value="1"/>
</dbReference>
<sequence>MQGAGCLRDFNLNFMTTKLFQLGTMGIALAAIVSSCDDNQQFTDVNADAKRVQVNVISPEMAKVRDYVPLYATVAHRGTTFWAPEETEASWRWARNMGADYLESDLQVTKDGVVLANHDENLKRTTNVSELFSEQIPSSRKDFYRSFRNADGSQHFSEQDIEDQYQRDVADFRPNYTLSYYYAELLMLDAGKWFNESSWEEARPAFAAQNYGKMIYDAAGVPSVRYADGQYVSALQDQINYAMGNMLKRDAANRRVLPFRIKDEFKNMTLAEIYKAAVPAVKCDDPSVKGSKASKYMDFIEYDFKNAYVKDPKDNGNRPGIYPEFKESWLNPKDIEIRVYNILNEWGWNIITKPEAENTPFYVDGKVNVGNTNGKVILQTFSFDALQRAYDVYKGRIPMCFLMWTGKGATDIKYTDPKGYADFINYALAKGAHIMGPSIAGAPNNYDELNYPWQVCLIRRAQMLNHPYSFDSYAQMTKYMGYYVNFWGKNPTQFDDILNVTVQPTKYTTFKEPQTHPVYMDGYFTNHSEISLKYMIENGFRCSATLENPFHPGKKYDNSQAPSFVPEAQDVLRELGY</sequence>
<evidence type="ECO:0000313" key="2">
    <source>
        <dbReference type="EMBL" id="EFA44200.1"/>
    </source>
</evidence>
<accession>D1PWL9</accession>
<comment type="caution">
    <text evidence="2">The sequence shown here is derived from an EMBL/GenBank/DDBJ whole genome shotgun (WGS) entry which is preliminary data.</text>
</comment>
<dbReference type="PROSITE" id="PS51704">
    <property type="entry name" value="GP_PDE"/>
    <property type="match status" value="1"/>
</dbReference>
<dbReference type="InterPro" id="IPR017946">
    <property type="entry name" value="PLC-like_Pdiesterase_TIM-brl"/>
</dbReference>
<dbReference type="GO" id="GO:0006629">
    <property type="term" value="P:lipid metabolic process"/>
    <property type="evidence" value="ECO:0007669"/>
    <property type="project" value="InterPro"/>
</dbReference>